<organism evidence="1">
    <name type="scientific">Cacopsylla melanoneura</name>
    <dbReference type="NCBI Taxonomy" id="428564"/>
    <lineage>
        <taxon>Eukaryota</taxon>
        <taxon>Metazoa</taxon>
        <taxon>Ecdysozoa</taxon>
        <taxon>Arthropoda</taxon>
        <taxon>Hexapoda</taxon>
        <taxon>Insecta</taxon>
        <taxon>Pterygota</taxon>
        <taxon>Neoptera</taxon>
        <taxon>Paraneoptera</taxon>
        <taxon>Hemiptera</taxon>
        <taxon>Sternorrhyncha</taxon>
        <taxon>Psylloidea</taxon>
        <taxon>Psyllidae</taxon>
        <taxon>Psyllinae</taxon>
        <taxon>Cacopsylla</taxon>
    </lineage>
</organism>
<name>A0A8D9EBE0_9HEMI</name>
<protein>
    <submittedName>
        <fullName evidence="1">Uncharacterized protein</fullName>
    </submittedName>
</protein>
<dbReference type="EMBL" id="HBUF01499358">
    <property type="protein sequence ID" value="CAG6745545.1"/>
    <property type="molecule type" value="Transcribed_RNA"/>
</dbReference>
<dbReference type="AlphaFoldDB" id="A0A8D9EBE0"/>
<sequence>MKLKCFHEVWARSLAFLMNMHIILLSCLKVRVDLHFRLGKTNYPRCHQSQCKGSSTSRTLSRFEKDELLYPDCMMLFPWKCEQNGKWAIILHVSKFNIRIWKNVL</sequence>
<proteinExistence type="predicted"/>
<dbReference type="PROSITE" id="PS51257">
    <property type="entry name" value="PROKAR_LIPOPROTEIN"/>
    <property type="match status" value="1"/>
</dbReference>
<reference evidence="1" key="1">
    <citation type="submission" date="2021-05" db="EMBL/GenBank/DDBJ databases">
        <authorList>
            <person name="Alioto T."/>
            <person name="Alioto T."/>
            <person name="Gomez Garrido J."/>
        </authorList>
    </citation>
    <scope>NUCLEOTIDE SEQUENCE</scope>
</reference>
<accession>A0A8D9EBE0</accession>
<evidence type="ECO:0000313" key="1">
    <source>
        <dbReference type="EMBL" id="CAG6745545.1"/>
    </source>
</evidence>